<dbReference type="EMBL" id="JBAMMX010000011">
    <property type="protein sequence ID" value="KAK6931772.1"/>
    <property type="molecule type" value="Genomic_DNA"/>
</dbReference>
<evidence type="ECO:0000256" key="1">
    <source>
        <dbReference type="SAM" id="MobiDB-lite"/>
    </source>
</evidence>
<keyword evidence="3" id="KW-1185">Reference proteome</keyword>
<dbReference type="AlphaFoldDB" id="A0AAN8ZBI9"/>
<feature type="compositionally biased region" description="Acidic residues" evidence="1">
    <location>
        <begin position="144"/>
        <end position="163"/>
    </location>
</feature>
<name>A0AAN8ZBI9_9MAGN</name>
<feature type="region of interest" description="Disordered" evidence="1">
    <location>
        <begin position="98"/>
        <end position="172"/>
    </location>
</feature>
<evidence type="ECO:0000313" key="2">
    <source>
        <dbReference type="EMBL" id="KAK6931772.1"/>
    </source>
</evidence>
<dbReference type="Proteomes" id="UP001370490">
    <property type="component" value="Unassembled WGS sequence"/>
</dbReference>
<sequence length="172" mass="19305">MKKKGDVDEVEELLKVAEEEMLLKLSVDSHMSRVSPSYLDSDLDRRFHALKSSSSSSTIKLPDRNPSSTSTGQKKKSNDDDVDELLNADLAARFAVLKGQSKPTSFDDPIHNSGMENHEGDDDEVEKIIKWAIDAARLDPSPPTDDEDNNDEDDDDDDDEENDQFGKSRQHR</sequence>
<accession>A0AAN8ZBI9</accession>
<organism evidence="2 3">
    <name type="scientific">Dillenia turbinata</name>
    <dbReference type="NCBI Taxonomy" id="194707"/>
    <lineage>
        <taxon>Eukaryota</taxon>
        <taxon>Viridiplantae</taxon>
        <taxon>Streptophyta</taxon>
        <taxon>Embryophyta</taxon>
        <taxon>Tracheophyta</taxon>
        <taxon>Spermatophyta</taxon>
        <taxon>Magnoliopsida</taxon>
        <taxon>eudicotyledons</taxon>
        <taxon>Gunneridae</taxon>
        <taxon>Pentapetalae</taxon>
        <taxon>Dilleniales</taxon>
        <taxon>Dilleniaceae</taxon>
        <taxon>Dillenia</taxon>
    </lineage>
</organism>
<reference evidence="2 3" key="1">
    <citation type="submission" date="2023-12" db="EMBL/GenBank/DDBJ databases">
        <title>A high-quality genome assembly for Dillenia turbinata (Dilleniales).</title>
        <authorList>
            <person name="Chanderbali A."/>
        </authorList>
    </citation>
    <scope>NUCLEOTIDE SEQUENCE [LARGE SCALE GENOMIC DNA]</scope>
    <source>
        <strain evidence="2">LSX21</strain>
        <tissue evidence="2">Leaf</tissue>
    </source>
</reference>
<comment type="caution">
    <text evidence="2">The sequence shown here is derived from an EMBL/GenBank/DDBJ whole genome shotgun (WGS) entry which is preliminary data.</text>
</comment>
<gene>
    <name evidence="2" type="ORF">RJ641_003565</name>
</gene>
<evidence type="ECO:0000313" key="3">
    <source>
        <dbReference type="Proteomes" id="UP001370490"/>
    </source>
</evidence>
<proteinExistence type="predicted"/>
<feature type="region of interest" description="Disordered" evidence="1">
    <location>
        <begin position="51"/>
        <end position="83"/>
    </location>
</feature>
<protein>
    <submittedName>
        <fullName evidence="2">Uncharacterized protein</fullName>
    </submittedName>
</protein>